<dbReference type="Gene3D" id="1.10.760.10">
    <property type="entry name" value="Cytochrome c-like domain"/>
    <property type="match status" value="1"/>
</dbReference>
<keyword evidence="7" id="KW-0732">Signal</keyword>
<keyword evidence="5 6" id="KW-0408">Iron</keyword>
<dbReference type="GO" id="GO:0009055">
    <property type="term" value="F:electron transfer activity"/>
    <property type="evidence" value="ECO:0007669"/>
    <property type="project" value="InterPro"/>
</dbReference>
<dbReference type="InterPro" id="IPR050597">
    <property type="entry name" value="Cytochrome_c_Oxidase_Subunit"/>
</dbReference>
<reference evidence="9 10" key="1">
    <citation type="submission" date="2018-09" db="EMBL/GenBank/DDBJ databases">
        <title>Profundibacter amoris BAR1 gen. nov., sp. nov., a new member of the Roseobacter clade isolated at Lokis Castle Vent Field on the Arctic Mid-Oceanic Ridge.</title>
        <authorList>
            <person name="Le Moine Bauer S."/>
            <person name="Sjoeberg A.G."/>
            <person name="L'Haridon S."/>
            <person name="Stokke R."/>
            <person name="Roalkvam I."/>
            <person name="Steen I.H."/>
            <person name="Dahle H."/>
        </authorList>
    </citation>
    <scope>NUCLEOTIDE SEQUENCE [LARGE SCALE GENOMIC DNA]</scope>
    <source>
        <strain evidence="9 10">BAR1</strain>
    </source>
</reference>
<dbReference type="Proteomes" id="UP000261704">
    <property type="component" value="Chromosome"/>
</dbReference>
<evidence type="ECO:0000256" key="1">
    <source>
        <dbReference type="ARBA" id="ARBA00022448"/>
    </source>
</evidence>
<dbReference type="InterPro" id="IPR036909">
    <property type="entry name" value="Cyt_c-like_dom_sf"/>
</dbReference>
<dbReference type="OrthoDB" id="9805828at2"/>
<evidence type="ECO:0000256" key="7">
    <source>
        <dbReference type="SAM" id="SignalP"/>
    </source>
</evidence>
<feature type="domain" description="Cytochrome c" evidence="8">
    <location>
        <begin position="22"/>
        <end position="100"/>
    </location>
</feature>
<dbReference type="SUPFAM" id="SSF46626">
    <property type="entry name" value="Cytochrome c"/>
    <property type="match status" value="1"/>
</dbReference>
<dbReference type="InterPro" id="IPR009056">
    <property type="entry name" value="Cyt_c-like_dom"/>
</dbReference>
<dbReference type="GO" id="GO:0020037">
    <property type="term" value="F:heme binding"/>
    <property type="evidence" value="ECO:0007669"/>
    <property type="project" value="InterPro"/>
</dbReference>
<dbReference type="AlphaFoldDB" id="A0A347UD44"/>
<evidence type="ECO:0000256" key="5">
    <source>
        <dbReference type="ARBA" id="ARBA00023004"/>
    </source>
</evidence>
<proteinExistence type="predicted"/>
<keyword evidence="3 6" id="KW-0479">Metal-binding</keyword>
<dbReference type="EMBL" id="CP032125">
    <property type="protein sequence ID" value="AXX96772.1"/>
    <property type="molecule type" value="Genomic_DNA"/>
</dbReference>
<dbReference type="PANTHER" id="PTHR33751">
    <property type="entry name" value="CBB3-TYPE CYTOCHROME C OXIDASE SUBUNIT FIXP"/>
    <property type="match status" value="1"/>
</dbReference>
<keyword evidence="1" id="KW-0813">Transport</keyword>
<name>A0A347UD44_9RHOB</name>
<evidence type="ECO:0000259" key="8">
    <source>
        <dbReference type="PROSITE" id="PS51007"/>
    </source>
</evidence>
<feature type="signal peptide" evidence="7">
    <location>
        <begin position="1"/>
        <end position="22"/>
    </location>
</feature>
<dbReference type="PROSITE" id="PS51007">
    <property type="entry name" value="CYTC"/>
    <property type="match status" value="1"/>
</dbReference>
<sequence length="105" mass="11141">MRLRFLKCTIVAYVLVPSVAFPQSLNGAMLGNTCAGCHGTLGGAENVKIPPLAGQDAAQFVATMRAYRDGSKSGTIMNRVARAYSDAEIDAMAAYFSALHKQANE</sequence>
<keyword evidence="4" id="KW-0249">Electron transport</keyword>
<accession>A0A347UD44</accession>
<protein>
    <submittedName>
        <fullName evidence="9">Cytochrome C</fullName>
    </submittedName>
</protein>
<evidence type="ECO:0000256" key="3">
    <source>
        <dbReference type="ARBA" id="ARBA00022723"/>
    </source>
</evidence>
<dbReference type="GO" id="GO:0046872">
    <property type="term" value="F:metal ion binding"/>
    <property type="evidence" value="ECO:0007669"/>
    <property type="project" value="UniProtKB-KW"/>
</dbReference>
<feature type="chain" id="PRO_5016716418" evidence="7">
    <location>
        <begin position="23"/>
        <end position="105"/>
    </location>
</feature>
<dbReference type="Pfam" id="PF13442">
    <property type="entry name" value="Cytochrome_CBB3"/>
    <property type="match status" value="1"/>
</dbReference>
<gene>
    <name evidence="9" type="ORF">BAR1_01785</name>
</gene>
<dbReference type="PANTHER" id="PTHR33751:SF9">
    <property type="entry name" value="CYTOCHROME C4"/>
    <property type="match status" value="1"/>
</dbReference>
<evidence type="ECO:0000313" key="9">
    <source>
        <dbReference type="EMBL" id="AXX96772.1"/>
    </source>
</evidence>
<organism evidence="9 10">
    <name type="scientific">Profundibacter amoris</name>
    <dbReference type="NCBI Taxonomy" id="2171755"/>
    <lineage>
        <taxon>Bacteria</taxon>
        <taxon>Pseudomonadati</taxon>
        <taxon>Pseudomonadota</taxon>
        <taxon>Alphaproteobacteria</taxon>
        <taxon>Rhodobacterales</taxon>
        <taxon>Paracoccaceae</taxon>
        <taxon>Profundibacter</taxon>
    </lineage>
</organism>
<dbReference type="KEGG" id="pamo:BAR1_01785"/>
<evidence type="ECO:0000313" key="10">
    <source>
        <dbReference type="Proteomes" id="UP000261704"/>
    </source>
</evidence>
<evidence type="ECO:0000256" key="2">
    <source>
        <dbReference type="ARBA" id="ARBA00022617"/>
    </source>
</evidence>
<evidence type="ECO:0000256" key="4">
    <source>
        <dbReference type="ARBA" id="ARBA00022982"/>
    </source>
</evidence>
<keyword evidence="10" id="KW-1185">Reference proteome</keyword>
<keyword evidence="2 6" id="KW-0349">Heme</keyword>
<evidence type="ECO:0000256" key="6">
    <source>
        <dbReference type="PROSITE-ProRule" id="PRU00433"/>
    </source>
</evidence>